<dbReference type="Proteomes" id="UP000324831">
    <property type="component" value="Unassembled WGS sequence"/>
</dbReference>
<name>A0A478FS36_9MOLU</name>
<gene>
    <name evidence="1" type="ORF">MHSWG343_08910</name>
</gene>
<protein>
    <submittedName>
        <fullName evidence="1">Uncharacterized protein</fullName>
    </submittedName>
</protein>
<reference evidence="1 2" key="1">
    <citation type="submission" date="2019-01" db="EMBL/GenBank/DDBJ databases">
        <title>Draft genome sequences of Candidatus Mycoplasma haemohominis SWG34-3 identified from a patient with pyrexia, anemia and liver dysfunction.</title>
        <authorList>
            <person name="Sekizuka T."/>
            <person name="Hattori N."/>
            <person name="Katano H."/>
            <person name="Takuma T."/>
            <person name="Ito T."/>
            <person name="Arai N."/>
            <person name="Yanai R."/>
            <person name="Ishii S."/>
            <person name="Miura Y."/>
            <person name="Tokunaga T."/>
            <person name="Watanabe H."/>
            <person name="Nomura N."/>
            <person name="Eguchi J."/>
            <person name="Arai T."/>
            <person name="Hasegawa H."/>
            <person name="Nakamaki T."/>
            <person name="Wakita T."/>
            <person name="Niki Y."/>
            <person name="Kuroda M."/>
        </authorList>
    </citation>
    <scope>NUCLEOTIDE SEQUENCE [LARGE SCALE GENOMIC DNA]</scope>
    <source>
        <strain evidence="1">SWG34-3</strain>
    </source>
</reference>
<proteinExistence type="predicted"/>
<dbReference type="EMBL" id="BIMN01000005">
    <property type="protein sequence ID" value="GCE63884.1"/>
    <property type="molecule type" value="Genomic_DNA"/>
</dbReference>
<accession>A0A478FS36</accession>
<evidence type="ECO:0000313" key="2">
    <source>
        <dbReference type="Proteomes" id="UP000324831"/>
    </source>
</evidence>
<organism evidence="1 2">
    <name type="scientific">Candidatus Mycoplasma haematohominis</name>
    <dbReference type="NCBI Taxonomy" id="1494318"/>
    <lineage>
        <taxon>Bacteria</taxon>
        <taxon>Bacillati</taxon>
        <taxon>Mycoplasmatota</taxon>
        <taxon>Mollicutes</taxon>
        <taxon>Mycoplasmataceae</taxon>
        <taxon>Mycoplasma</taxon>
    </lineage>
</organism>
<dbReference type="AlphaFoldDB" id="A0A478FS36"/>
<evidence type="ECO:0000313" key="1">
    <source>
        <dbReference type="EMBL" id="GCE63884.1"/>
    </source>
</evidence>
<comment type="caution">
    <text evidence="1">The sequence shown here is derived from an EMBL/GenBank/DDBJ whole genome shotgun (WGS) entry which is preliminary data.</text>
</comment>
<sequence>MLDKKALVSLLNFLGISTLTAGSVGGGVKIYLRNFSSKLDTNLFAHSESFRNKTFLELIQSVGLTPIDNTTVDSKVQLVVLHRLDSHLTSFATEDNELFDGSKKIDIKKENKISGTAVTERGSSEPFEIHLWKKPQVRAHKKACQDALAKTYDSSASAEQLKKLARWCTVINNTEELLTRSGFTILDTETNKDDEVWKEVISGGWFTVSKDNSDFKYWNKQSFFTGNDLKTLLGESLNQEIKNKAQVASGHIDLFKNKCKASLAEAPVINNFPLSNFFRDGISEGTRNKYSVDNFYETAFFCVKPIKADDYIKTVLHGRTRASIPNEGATGNRICSLESTDPYDWYTNQPAEGRGFWCGVRELYAGSTRAK</sequence>